<gene>
    <name evidence="2" type="ORF">SUNI508_01443</name>
</gene>
<sequence>MVLSTLSSMFGSALFLSATLVGASPLPVMERDTAERYTFANCINSVTSESYAAIFWYYPDYLPDFPEPQATAYVNNDTTVEYAGKTTAVTSPFTLEATIPSNATSAAEGTIVSTVASASSFAGPMAVIKGSGDVFYSPEDNVDCYEEYWQRDNQPVEDP</sequence>
<protein>
    <recommendedName>
        <fullName evidence="4">Small secreted protein</fullName>
    </recommendedName>
</protein>
<dbReference type="EMBL" id="JARVKF010000396">
    <property type="protein sequence ID" value="KAK9417686.1"/>
    <property type="molecule type" value="Genomic_DNA"/>
</dbReference>
<keyword evidence="3" id="KW-1185">Reference proteome</keyword>
<evidence type="ECO:0000313" key="2">
    <source>
        <dbReference type="EMBL" id="KAK9417686.1"/>
    </source>
</evidence>
<comment type="caution">
    <text evidence="2">The sequence shown here is derived from an EMBL/GenBank/DDBJ whole genome shotgun (WGS) entry which is preliminary data.</text>
</comment>
<evidence type="ECO:0000256" key="1">
    <source>
        <dbReference type="SAM" id="SignalP"/>
    </source>
</evidence>
<dbReference type="Proteomes" id="UP001408356">
    <property type="component" value="Unassembled WGS sequence"/>
</dbReference>
<keyword evidence="1" id="KW-0732">Signal</keyword>
<accession>A0ABR2UTR6</accession>
<organism evidence="2 3">
    <name type="scientific">Seiridium unicorne</name>
    <dbReference type="NCBI Taxonomy" id="138068"/>
    <lineage>
        <taxon>Eukaryota</taxon>
        <taxon>Fungi</taxon>
        <taxon>Dikarya</taxon>
        <taxon>Ascomycota</taxon>
        <taxon>Pezizomycotina</taxon>
        <taxon>Sordariomycetes</taxon>
        <taxon>Xylariomycetidae</taxon>
        <taxon>Amphisphaeriales</taxon>
        <taxon>Sporocadaceae</taxon>
        <taxon>Seiridium</taxon>
    </lineage>
</organism>
<evidence type="ECO:0008006" key="4">
    <source>
        <dbReference type="Google" id="ProtNLM"/>
    </source>
</evidence>
<reference evidence="2 3" key="1">
    <citation type="journal article" date="2024" name="J. Plant Pathol.">
        <title>Sequence and assembly of the genome of Seiridium unicorne, isolate CBS 538.82, causal agent of cypress canker disease.</title>
        <authorList>
            <person name="Scali E."/>
            <person name="Rocca G.D."/>
            <person name="Danti R."/>
            <person name="Garbelotto M."/>
            <person name="Barberini S."/>
            <person name="Baroncelli R."/>
            <person name="Emiliani G."/>
        </authorList>
    </citation>
    <scope>NUCLEOTIDE SEQUENCE [LARGE SCALE GENOMIC DNA]</scope>
    <source>
        <strain evidence="2 3">BM-138-508</strain>
    </source>
</reference>
<evidence type="ECO:0000313" key="3">
    <source>
        <dbReference type="Proteomes" id="UP001408356"/>
    </source>
</evidence>
<proteinExistence type="predicted"/>
<name>A0ABR2UTR6_9PEZI</name>
<feature type="chain" id="PRO_5045595766" description="Small secreted protein" evidence="1">
    <location>
        <begin position="24"/>
        <end position="159"/>
    </location>
</feature>
<feature type="signal peptide" evidence="1">
    <location>
        <begin position="1"/>
        <end position="23"/>
    </location>
</feature>